<dbReference type="AlphaFoldDB" id="A0AAU9QI10"/>
<name>A0AAU9QI10_9VIBR</name>
<reference evidence="1" key="1">
    <citation type="submission" date="2022-01" db="EMBL/GenBank/DDBJ databases">
        <authorList>
            <person name="Lagorce A."/>
        </authorList>
    </citation>
    <scope>NUCLEOTIDE SEQUENCE</scope>
    <source>
        <strain evidence="1">Th15_F1_A12</strain>
    </source>
</reference>
<sequence length="42" mass="4933">MLNSVQKQSYLPPYAIPFVLKYFPPIYVLNQKNEQATTEKDD</sequence>
<organism evidence="1 2">
    <name type="scientific">Vibrio jasicida</name>
    <dbReference type="NCBI Taxonomy" id="766224"/>
    <lineage>
        <taxon>Bacteria</taxon>
        <taxon>Pseudomonadati</taxon>
        <taxon>Pseudomonadota</taxon>
        <taxon>Gammaproteobacteria</taxon>
        <taxon>Vibrionales</taxon>
        <taxon>Vibrionaceae</taxon>
        <taxon>Vibrio</taxon>
    </lineage>
</organism>
<comment type="caution">
    <text evidence="1">The sequence shown here is derived from an EMBL/GenBank/DDBJ whole genome shotgun (WGS) entry which is preliminary data.</text>
</comment>
<accession>A0AAU9QI10</accession>
<protein>
    <submittedName>
        <fullName evidence="1">Uncharacterized protein</fullName>
    </submittedName>
</protein>
<gene>
    <name evidence="1" type="ORF">THF1A12_170076</name>
</gene>
<dbReference type="EMBL" id="CAKMUD010000069">
    <property type="protein sequence ID" value="CAH1581690.1"/>
    <property type="molecule type" value="Genomic_DNA"/>
</dbReference>
<dbReference type="Proteomes" id="UP001295462">
    <property type="component" value="Unassembled WGS sequence"/>
</dbReference>
<evidence type="ECO:0000313" key="1">
    <source>
        <dbReference type="EMBL" id="CAH1581690.1"/>
    </source>
</evidence>
<evidence type="ECO:0000313" key="2">
    <source>
        <dbReference type="Proteomes" id="UP001295462"/>
    </source>
</evidence>
<proteinExistence type="predicted"/>